<dbReference type="EMBL" id="LVVM01000189">
    <property type="protein sequence ID" value="OJA21340.1"/>
    <property type="molecule type" value="Genomic_DNA"/>
</dbReference>
<dbReference type="Proteomes" id="UP000183567">
    <property type="component" value="Unassembled WGS sequence"/>
</dbReference>
<evidence type="ECO:0000313" key="2">
    <source>
        <dbReference type="Proteomes" id="UP000183567"/>
    </source>
</evidence>
<reference evidence="1 2" key="1">
    <citation type="submission" date="2016-03" db="EMBL/GenBank/DDBJ databases">
        <title>Comparative genomics of the ectomycorrhizal sister species Rhizopogon vinicolor and Rhizopogon vesiculosus (Basidiomycota: Boletales) reveals a divergence of the mating type B locus.</title>
        <authorList>
            <person name="Mujic A.B."/>
            <person name="Kuo A."/>
            <person name="Tritt A."/>
            <person name="Lipzen A."/>
            <person name="Chen C."/>
            <person name="Johnson J."/>
            <person name="Sharma A."/>
            <person name="Barry K."/>
            <person name="Grigoriev I.V."/>
            <person name="Spatafora J.W."/>
        </authorList>
    </citation>
    <scope>NUCLEOTIDE SEQUENCE [LARGE SCALE GENOMIC DNA]</scope>
    <source>
        <strain evidence="1 2">AM-OR11-056</strain>
    </source>
</reference>
<dbReference type="InterPro" id="IPR032675">
    <property type="entry name" value="LRR_dom_sf"/>
</dbReference>
<dbReference type="AlphaFoldDB" id="A0A1J8RBT6"/>
<gene>
    <name evidence="1" type="ORF">AZE42_07116</name>
</gene>
<name>A0A1J8RBT6_9AGAM</name>
<keyword evidence="2" id="KW-1185">Reference proteome</keyword>
<dbReference type="OrthoDB" id="2614991at2759"/>
<evidence type="ECO:0000313" key="1">
    <source>
        <dbReference type="EMBL" id="OJA21340.1"/>
    </source>
</evidence>
<sequence length="526" mass="59379">MSDLSFDQLHRLPSTMHPVLLSLDILPEIFTHFLPDSSSAERSQASLLALARTCKTFYEPAMDLLWADMGNRGINPLLGCVTRLQPLMYRVCGEVGADYQSRCSSLFVGSLKIYTQSINFCSRGLEPLSEHEACQFLRHASRVRSLRIRTDEHFHLLKNLPIETCVFPRLLQLYWYLHRNSGHFHLFLSPTLCHCSLNHCVLSVAHSDLRSIVTCCPVLDNLSIWATVYSSDDLLLLSETIRSFKRLKHLLCPLLDSAAWNHLSNLPTLRTVMNHEGPYKVILDRDNLTLASFLNVTALCLHVNTAAGVIALIQHSEYPSLKEFKLYIGILHRTEAEELFRALSQCKACGTLEHIDIVSQQPSDERPDNPVIRHFLCFKQLQTMRLSVHDAIYFDNGLVDAMSSWPHIRSLELIDPCGGLHTITFRGLFTALRWCPSLYNLRIYMDAVNIDIDPEAESFQHTSLRTFHVGSSAVEDPRAVARIISSMLPCVSEVAHRGSNLMWDEVNRQLKSLALLGSVPGAAHAT</sequence>
<protein>
    <recommendedName>
        <fullName evidence="3">F-box domain-containing protein</fullName>
    </recommendedName>
</protein>
<proteinExistence type="predicted"/>
<accession>A0A1J8RBT6</accession>
<comment type="caution">
    <text evidence="1">The sequence shown here is derived from an EMBL/GenBank/DDBJ whole genome shotgun (WGS) entry which is preliminary data.</text>
</comment>
<dbReference type="STRING" id="180088.A0A1J8RBT6"/>
<evidence type="ECO:0008006" key="3">
    <source>
        <dbReference type="Google" id="ProtNLM"/>
    </source>
</evidence>
<dbReference type="Gene3D" id="3.80.10.10">
    <property type="entry name" value="Ribonuclease Inhibitor"/>
    <property type="match status" value="1"/>
</dbReference>
<organism evidence="1 2">
    <name type="scientific">Rhizopogon vesiculosus</name>
    <dbReference type="NCBI Taxonomy" id="180088"/>
    <lineage>
        <taxon>Eukaryota</taxon>
        <taxon>Fungi</taxon>
        <taxon>Dikarya</taxon>
        <taxon>Basidiomycota</taxon>
        <taxon>Agaricomycotina</taxon>
        <taxon>Agaricomycetes</taxon>
        <taxon>Agaricomycetidae</taxon>
        <taxon>Boletales</taxon>
        <taxon>Suillineae</taxon>
        <taxon>Rhizopogonaceae</taxon>
        <taxon>Rhizopogon</taxon>
    </lineage>
</organism>
<dbReference type="SUPFAM" id="SSF52047">
    <property type="entry name" value="RNI-like"/>
    <property type="match status" value="1"/>
</dbReference>